<feature type="compositionally biased region" description="Acidic residues" evidence="11">
    <location>
        <begin position="527"/>
        <end position="545"/>
    </location>
</feature>
<comment type="similarity">
    <text evidence="3">Belongs to the RTT106 family.</text>
</comment>
<keyword evidence="6" id="KW-0238">DNA-binding</keyword>
<reference evidence="13 14" key="1">
    <citation type="submission" date="2016-04" db="EMBL/GenBank/DDBJ databases">
        <title>Draft genome of Fonsecaea erecta CBS 125763.</title>
        <authorList>
            <person name="Weiss V.A."/>
            <person name="Vicente V.A."/>
            <person name="Raittz R.T."/>
            <person name="Moreno L.F."/>
            <person name="De Souza E.M."/>
            <person name="Pedrosa F.O."/>
            <person name="Steffens M.B."/>
            <person name="Faoro H."/>
            <person name="Tadra-Sfeir M.Z."/>
            <person name="Najafzadeh M.J."/>
            <person name="Felipe M.S."/>
            <person name="Teixeira M."/>
            <person name="Sun J."/>
            <person name="Xi L."/>
            <person name="Gomes R."/>
            <person name="De Azevedo C.M."/>
            <person name="Salgado C.G."/>
            <person name="Da Silva M.B."/>
            <person name="Nascimento M.F."/>
            <person name="Queiroz-Telles F."/>
            <person name="Attili D.S."/>
            <person name="Gorbushina A."/>
        </authorList>
    </citation>
    <scope>NUCLEOTIDE SEQUENCE [LARGE SCALE GENOMIC DNA]</scope>
    <source>
        <strain evidence="13 14">CBS 125763</strain>
    </source>
</reference>
<keyword evidence="8" id="KW-0539">Nucleus</keyword>
<feature type="compositionally biased region" description="Low complexity" evidence="11">
    <location>
        <begin position="499"/>
        <end position="510"/>
    </location>
</feature>
<evidence type="ECO:0000256" key="1">
    <source>
        <dbReference type="ARBA" id="ARBA00004123"/>
    </source>
</evidence>
<dbReference type="SUPFAM" id="SSF50729">
    <property type="entry name" value="PH domain-like"/>
    <property type="match status" value="1"/>
</dbReference>
<comment type="subunit">
    <text evidence="10">Interacts with histones H3 and H4.</text>
</comment>
<dbReference type="Proteomes" id="UP000078343">
    <property type="component" value="Unassembled WGS sequence"/>
</dbReference>
<evidence type="ECO:0000256" key="7">
    <source>
        <dbReference type="ARBA" id="ARBA00023163"/>
    </source>
</evidence>
<dbReference type="InterPro" id="IPR011993">
    <property type="entry name" value="PH-like_dom_sf"/>
</dbReference>
<keyword evidence="14" id="KW-1185">Reference proteome</keyword>
<name>A0A178ZM62_9EURO</name>
<dbReference type="InterPro" id="IPR040770">
    <property type="entry name" value="Rtt106_PH"/>
</dbReference>
<keyword evidence="7" id="KW-0804">Transcription</keyword>
<feature type="region of interest" description="Disordered" evidence="11">
    <location>
        <begin position="49"/>
        <end position="85"/>
    </location>
</feature>
<feature type="compositionally biased region" description="Basic and acidic residues" evidence="11">
    <location>
        <begin position="430"/>
        <end position="448"/>
    </location>
</feature>
<dbReference type="PANTHER" id="PTHR45849:SF3">
    <property type="entry name" value="HISTONE CHAPERONE RTT106"/>
    <property type="match status" value="1"/>
</dbReference>
<dbReference type="SMART" id="SM01287">
    <property type="entry name" value="Rtt106"/>
    <property type="match status" value="1"/>
</dbReference>
<protein>
    <recommendedName>
        <fullName evidence="12">Histone chaperone RTT106/FACT complex subunit SPT16-like middle domain-containing protein</fullName>
    </recommendedName>
</protein>
<evidence type="ECO:0000256" key="6">
    <source>
        <dbReference type="ARBA" id="ARBA00023125"/>
    </source>
</evidence>
<comment type="subcellular location">
    <subcellularLocation>
        <location evidence="2">Chromosome</location>
    </subcellularLocation>
    <subcellularLocation>
        <location evidence="1">Nucleus</location>
    </subcellularLocation>
</comment>
<dbReference type="GO" id="GO:0042393">
    <property type="term" value="F:histone binding"/>
    <property type="evidence" value="ECO:0007669"/>
    <property type="project" value="TreeGrafter"/>
</dbReference>
<dbReference type="GO" id="GO:0005694">
    <property type="term" value="C:chromosome"/>
    <property type="evidence" value="ECO:0007669"/>
    <property type="project" value="UniProtKB-SubCell"/>
</dbReference>
<evidence type="ECO:0000256" key="11">
    <source>
        <dbReference type="SAM" id="MobiDB-lite"/>
    </source>
</evidence>
<evidence type="ECO:0000256" key="8">
    <source>
        <dbReference type="ARBA" id="ARBA00023242"/>
    </source>
</evidence>
<accession>A0A178ZM62</accession>
<evidence type="ECO:0000313" key="13">
    <source>
        <dbReference type="EMBL" id="OAP60898.1"/>
    </source>
</evidence>
<dbReference type="Pfam" id="PF08512">
    <property type="entry name" value="Rttp106-like_middle"/>
    <property type="match status" value="1"/>
</dbReference>
<dbReference type="Pfam" id="PF18469">
    <property type="entry name" value="PH_18"/>
    <property type="match status" value="1"/>
</dbReference>
<sequence length="545" mass="59484">MSGRDRINQAFANNSQLRKRIFDAIDATPQYAPLFEDIASYHLNAHLPNGSAHDEPASKKRKLPDGSSLPLAAAAPTQKGGSHPREVILEARDISFSLPQRKKLHLGIAQYGADFNGAGTTFSIFTRNPATNEVEMEVPLDQVTYALRLPIPEKAAKQYNFVLLLKPESSNNTDAITWAVNDGPLKSCHVSSRDLAEIASDPGAILEKALDYLIQRSGNKEGLTLPDAEEFCSAKPEPHRKGDKAYHVKGFRGSKDGYLFFLNNGIFFGFKKPLSFFAFEDVESISYTSVLQRTFNLNIVYRASSVADGGAHHGDAAIQEVEFSMLDQADFPGIDAYIKRHGLQDASLAESRRAKKLNAATHGKGAIQNGDGGGDVEGEEGDDTRTELEKAQQQLEDEEDEEEEDYDPGNDGESEGSGASDESDEEFDREYERERKKTKGRDLVKEELGSEAEDVSVTEDEDDGEAHGDDAEDHYDEEEEEEEAEELSNTIPSHHKHMAVSGAAAAAAAAGTGGVRRGGSSWGANGDDNDDDEEAMPDPDDEDQL</sequence>
<dbReference type="EMBL" id="LVYI01000004">
    <property type="protein sequence ID" value="OAP60898.1"/>
    <property type="molecule type" value="Genomic_DNA"/>
</dbReference>
<dbReference type="InterPro" id="IPR050454">
    <property type="entry name" value="RTT106/SSRP1_HistChap/FACT"/>
</dbReference>
<proteinExistence type="inferred from homology"/>
<evidence type="ECO:0000256" key="9">
    <source>
        <dbReference type="ARBA" id="ARBA00037550"/>
    </source>
</evidence>
<feature type="domain" description="Histone chaperone RTT106/FACT complex subunit SPT16-like middle" evidence="12">
    <location>
        <begin position="245"/>
        <end position="348"/>
    </location>
</feature>
<dbReference type="GO" id="GO:0005634">
    <property type="term" value="C:nucleus"/>
    <property type="evidence" value="ECO:0007669"/>
    <property type="project" value="UniProtKB-SubCell"/>
</dbReference>
<evidence type="ECO:0000256" key="5">
    <source>
        <dbReference type="ARBA" id="ARBA00023015"/>
    </source>
</evidence>
<feature type="region of interest" description="Disordered" evidence="11">
    <location>
        <begin position="354"/>
        <end position="545"/>
    </location>
</feature>
<evidence type="ECO:0000259" key="12">
    <source>
        <dbReference type="SMART" id="SM01287"/>
    </source>
</evidence>
<dbReference type="OrthoDB" id="75754at2759"/>
<dbReference type="InterPro" id="IPR013719">
    <property type="entry name" value="RTT106/SPT16-like_middle_dom"/>
</dbReference>
<comment type="function">
    <text evidence="9">Histones H3 and H4 chaperone involved in the nucleosome formation and heterochromatin silencing. Required for the deposition of H3K56ac-carrying H3-H4 complex onto newly-replicated DNA. Plays a role in the transcriptional regulation of the cell-cycle dependent histone genes by creating a repressive structure at the core histone gene promoter.</text>
</comment>
<evidence type="ECO:0000256" key="10">
    <source>
        <dbReference type="ARBA" id="ARBA00038654"/>
    </source>
</evidence>
<keyword evidence="4" id="KW-0158">Chromosome</keyword>
<dbReference type="GeneID" id="30010068"/>
<dbReference type="GO" id="GO:0003677">
    <property type="term" value="F:DNA binding"/>
    <property type="evidence" value="ECO:0007669"/>
    <property type="project" value="UniProtKB-KW"/>
</dbReference>
<dbReference type="Gene3D" id="2.30.29.30">
    <property type="entry name" value="Pleckstrin-homology domain (PH domain)/Phosphotyrosine-binding domain (PTB)"/>
    <property type="match status" value="1"/>
</dbReference>
<keyword evidence="5" id="KW-0805">Transcription regulation</keyword>
<feature type="compositionally biased region" description="Gly residues" evidence="11">
    <location>
        <begin position="511"/>
        <end position="521"/>
    </location>
</feature>
<dbReference type="AlphaFoldDB" id="A0A178ZM62"/>
<gene>
    <name evidence="13" type="ORF">AYL99_05900</name>
</gene>
<feature type="compositionally biased region" description="Acidic residues" evidence="11">
    <location>
        <begin position="449"/>
        <end position="486"/>
    </location>
</feature>
<evidence type="ECO:0000256" key="2">
    <source>
        <dbReference type="ARBA" id="ARBA00004286"/>
    </source>
</evidence>
<feature type="compositionally biased region" description="Acidic residues" evidence="11">
    <location>
        <begin position="395"/>
        <end position="414"/>
    </location>
</feature>
<evidence type="ECO:0000313" key="14">
    <source>
        <dbReference type="Proteomes" id="UP000078343"/>
    </source>
</evidence>
<dbReference type="STRING" id="1367422.A0A178ZM62"/>
<dbReference type="Gene3D" id="2.30.29.120">
    <property type="match status" value="1"/>
</dbReference>
<dbReference type="GO" id="GO:0031491">
    <property type="term" value="F:nucleosome binding"/>
    <property type="evidence" value="ECO:0007669"/>
    <property type="project" value="TreeGrafter"/>
</dbReference>
<comment type="caution">
    <text evidence="13">The sequence shown here is derived from an EMBL/GenBank/DDBJ whole genome shotgun (WGS) entry which is preliminary data.</text>
</comment>
<evidence type="ECO:0000256" key="4">
    <source>
        <dbReference type="ARBA" id="ARBA00022454"/>
    </source>
</evidence>
<evidence type="ECO:0000256" key="3">
    <source>
        <dbReference type="ARBA" id="ARBA00006159"/>
    </source>
</evidence>
<organism evidence="13 14">
    <name type="scientific">Fonsecaea erecta</name>
    <dbReference type="NCBI Taxonomy" id="1367422"/>
    <lineage>
        <taxon>Eukaryota</taxon>
        <taxon>Fungi</taxon>
        <taxon>Dikarya</taxon>
        <taxon>Ascomycota</taxon>
        <taxon>Pezizomycotina</taxon>
        <taxon>Eurotiomycetes</taxon>
        <taxon>Chaetothyriomycetidae</taxon>
        <taxon>Chaetothyriales</taxon>
        <taxon>Herpotrichiellaceae</taxon>
        <taxon>Fonsecaea</taxon>
    </lineage>
</organism>
<dbReference type="RefSeq" id="XP_018694265.1">
    <property type="nucleotide sequence ID" value="XM_018837412.1"/>
</dbReference>
<dbReference type="PANTHER" id="PTHR45849">
    <property type="entry name" value="FACT COMPLEX SUBUNIT SSRP1"/>
    <property type="match status" value="1"/>
</dbReference>